<dbReference type="InterPro" id="IPR039781">
    <property type="entry name" value="Rad21/Rec8-like"/>
</dbReference>
<feature type="region of interest" description="Disordered" evidence="3">
    <location>
        <begin position="234"/>
        <end position="274"/>
    </location>
</feature>
<dbReference type="GO" id="GO:0007064">
    <property type="term" value="P:mitotic sister chromatid cohesion"/>
    <property type="evidence" value="ECO:0007669"/>
    <property type="project" value="TreeGrafter"/>
</dbReference>
<proteinExistence type="predicted"/>
<dbReference type="CDD" id="cd21789">
    <property type="entry name" value="Rad21_Rec8_M_SpRec8p-like"/>
    <property type="match status" value="1"/>
</dbReference>
<feature type="compositionally biased region" description="Polar residues" evidence="3">
    <location>
        <begin position="487"/>
        <end position="506"/>
    </location>
</feature>
<dbReference type="GO" id="GO:0030892">
    <property type="term" value="C:mitotic cohesin complex"/>
    <property type="evidence" value="ECO:0007669"/>
    <property type="project" value="TreeGrafter"/>
</dbReference>
<feature type="region of interest" description="Disordered" evidence="3">
    <location>
        <begin position="311"/>
        <end position="334"/>
    </location>
</feature>
<reference evidence="5 6" key="1">
    <citation type="journal article" date="2016" name="Genome Biol. Evol.">
        <title>Divergent and convergent evolution of fungal pathogenicity.</title>
        <authorList>
            <person name="Shang Y."/>
            <person name="Xiao G."/>
            <person name="Zheng P."/>
            <person name="Cen K."/>
            <person name="Zhan S."/>
            <person name="Wang C."/>
        </authorList>
    </citation>
    <scope>NUCLEOTIDE SEQUENCE [LARGE SCALE GENOMIC DNA]</scope>
    <source>
        <strain evidence="5 6">RCEF 264</strain>
    </source>
</reference>
<dbReference type="GO" id="GO:0005634">
    <property type="term" value="C:nucleus"/>
    <property type="evidence" value="ECO:0007669"/>
    <property type="project" value="UniProtKB-SubCell"/>
</dbReference>
<keyword evidence="6" id="KW-1185">Reference proteome</keyword>
<dbReference type="AlphaFoldDB" id="A0A167UKD1"/>
<dbReference type="InterPro" id="IPR006910">
    <property type="entry name" value="Rad21_Rec8_N"/>
</dbReference>
<keyword evidence="2" id="KW-0539">Nucleus</keyword>
<feature type="compositionally biased region" description="Gly residues" evidence="3">
    <location>
        <begin position="518"/>
        <end position="528"/>
    </location>
</feature>
<organism evidence="5 6">
    <name type="scientific">Niveomyces insectorum RCEF 264</name>
    <dbReference type="NCBI Taxonomy" id="1081102"/>
    <lineage>
        <taxon>Eukaryota</taxon>
        <taxon>Fungi</taxon>
        <taxon>Dikarya</taxon>
        <taxon>Ascomycota</taxon>
        <taxon>Pezizomycotina</taxon>
        <taxon>Sordariomycetes</taxon>
        <taxon>Hypocreomycetidae</taxon>
        <taxon>Hypocreales</taxon>
        <taxon>Cordycipitaceae</taxon>
        <taxon>Niveomyces</taxon>
    </lineage>
</organism>
<evidence type="ECO:0000259" key="4">
    <source>
        <dbReference type="Pfam" id="PF04825"/>
    </source>
</evidence>
<dbReference type="STRING" id="1081102.A0A167UKD1"/>
<feature type="compositionally biased region" description="Low complexity" evidence="3">
    <location>
        <begin position="507"/>
        <end position="517"/>
    </location>
</feature>
<evidence type="ECO:0000256" key="2">
    <source>
        <dbReference type="ARBA" id="ARBA00023242"/>
    </source>
</evidence>
<evidence type="ECO:0000256" key="3">
    <source>
        <dbReference type="SAM" id="MobiDB-lite"/>
    </source>
</evidence>
<sequence>MFYSTDILSNKRYALSTVWRAGNTAAGARSTGIRRKAILEVNVQRACGTIKRPPGAPIALRLQATLLYGTARIYQEQCRYVLNDSERIQRAMHKLCNSLLDNKLDHNAGKTKNAQIVLPNDPSFDLDRLQLPPFDFDGMDDAAFLSQPRQASWTNLSLNSRSSNNTLLTQLDLGADSSGRQSFVGGFSFSASAAGSMQDSPTPFGRPLGFPEEDNLVVDAGLFIDENGNIVEEEPRSEPQLPSFPAFMTGANGPGAAKAGKLQPHGGDAAADEKAAGKFGPQPMIVDDDDDELVLPANLAVGPSVHPFDKAPNGSAAVAKNATPTSPQTSTSSVTLMSKQAHARKNVRHKAGFLDEITQIPLREYYSCVTDYAPNMERAAERKERASTLRRANDTARNRQAAYDSTFGRGLFGVADVLQTHQSDHPLVQMFSGDALAETFLGDALSRAKKRKLAAAPPDTPVGRRIHGGVDGFDDEQDIEMGRQPASALSDNPSLAWNNRHSSALPGSSVQGSVQRSVGGGGNGGGIGVMSSASRHSSPNFFERHSDMDDGLDLSMPLPSDAVNPFPSPLRDLAMGSADAPRQGGGGGDDDDKQSKLGEEMQNASAFLERVQKQAADEGLARPGFAMHRWVEFGDVVAPFRTCRPAVVGAFMSLLSLATQRQLCIQKDASENDVIDRAIFIGVKSTELVDKGKKTKKKRRFHEMSEGNSNHGDNKHTRSAVSGYPHADMLEVSSGHRGFRASRGLDLVGAA</sequence>
<dbReference type="EMBL" id="AZHD01000007">
    <property type="protein sequence ID" value="OAA61661.1"/>
    <property type="molecule type" value="Genomic_DNA"/>
</dbReference>
<accession>A0A167UKD1</accession>
<feature type="compositionally biased region" description="Low complexity" evidence="3">
    <location>
        <begin position="250"/>
        <end position="269"/>
    </location>
</feature>
<evidence type="ECO:0000313" key="6">
    <source>
        <dbReference type="Proteomes" id="UP000076874"/>
    </source>
</evidence>
<comment type="subcellular location">
    <subcellularLocation>
        <location evidence="1">Nucleus</location>
    </subcellularLocation>
</comment>
<gene>
    <name evidence="5" type="ORF">SPI_04520</name>
</gene>
<dbReference type="Pfam" id="PF04825">
    <property type="entry name" value="Rad21_Rec8_N"/>
    <property type="match status" value="1"/>
</dbReference>
<name>A0A167UKD1_9HYPO</name>
<feature type="region of interest" description="Disordered" evidence="3">
    <location>
        <begin position="691"/>
        <end position="721"/>
    </location>
</feature>
<feature type="region of interest" description="Disordered" evidence="3">
    <location>
        <begin position="452"/>
        <end position="596"/>
    </location>
</feature>
<feature type="domain" description="Rad21/Rec8-like protein N-terminal" evidence="4">
    <location>
        <begin position="1"/>
        <end position="113"/>
    </location>
</feature>
<dbReference type="OrthoDB" id="5427633at2759"/>
<feature type="compositionally biased region" description="Low complexity" evidence="3">
    <location>
        <begin position="323"/>
        <end position="333"/>
    </location>
</feature>
<dbReference type="Proteomes" id="UP000076874">
    <property type="component" value="Unassembled WGS sequence"/>
</dbReference>
<dbReference type="GO" id="GO:0003682">
    <property type="term" value="F:chromatin binding"/>
    <property type="evidence" value="ECO:0007669"/>
    <property type="project" value="TreeGrafter"/>
</dbReference>
<dbReference type="PANTHER" id="PTHR12585">
    <property type="entry name" value="SCC1 / RAD21 FAMILY MEMBER"/>
    <property type="match status" value="1"/>
</dbReference>
<evidence type="ECO:0000313" key="5">
    <source>
        <dbReference type="EMBL" id="OAA61661.1"/>
    </source>
</evidence>
<protein>
    <submittedName>
        <fullName evidence="5">Rad21 rec8 n terminal domain containing protein</fullName>
    </submittedName>
</protein>
<evidence type="ECO:0000256" key="1">
    <source>
        <dbReference type="ARBA" id="ARBA00004123"/>
    </source>
</evidence>
<dbReference type="PANTHER" id="PTHR12585:SF70">
    <property type="entry name" value="RAD21_REC8 N TERMINAL DOMAIN PROTEIN (AFU_ORTHOLOGUE AFUA_6G02900)"/>
    <property type="match status" value="1"/>
</dbReference>
<comment type="caution">
    <text evidence="5">The sequence shown here is derived from an EMBL/GenBank/DDBJ whole genome shotgun (WGS) entry which is preliminary data.</text>
</comment>